<keyword evidence="3" id="KW-1185">Reference proteome</keyword>
<protein>
    <submittedName>
        <fullName evidence="2">Uncharacterized protein</fullName>
    </submittedName>
</protein>
<gene>
    <name evidence="2" type="ORF">PCOR1329_LOCUS67905</name>
</gene>
<evidence type="ECO:0000313" key="2">
    <source>
        <dbReference type="EMBL" id="CAK0886603.1"/>
    </source>
</evidence>
<comment type="caution">
    <text evidence="2">The sequence shown here is derived from an EMBL/GenBank/DDBJ whole genome shotgun (WGS) entry which is preliminary data.</text>
</comment>
<proteinExistence type="predicted"/>
<dbReference type="Proteomes" id="UP001189429">
    <property type="component" value="Unassembled WGS sequence"/>
</dbReference>
<name>A0ABN9WNK6_9DINO</name>
<keyword evidence="1" id="KW-0472">Membrane</keyword>
<keyword evidence="1" id="KW-0812">Transmembrane</keyword>
<evidence type="ECO:0000256" key="1">
    <source>
        <dbReference type="SAM" id="Phobius"/>
    </source>
</evidence>
<evidence type="ECO:0000313" key="3">
    <source>
        <dbReference type="Proteomes" id="UP001189429"/>
    </source>
</evidence>
<feature type="transmembrane region" description="Helical" evidence="1">
    <location>
        <begin position="148"/>
        <end position="169"/>
    </location>
</feature>
<sequence>MWPSSLLHFLLVELRVAYAFYFSMMNLITTIATQVALSYKQVDSYPPEFLHGSAAAMAECNAVGVHQAVHSLNLAFTASSNCIDFSQHPSNYFGYGSLTTQAITAFLCFSALFLYLRDGGSWSFSSGAYVSFTYHLEQHLMYKIAGKLVVWWVIVGFVSMAYMFHAHLVGGSTGMAFVRQYWLPSLGLLFSAHSLTVQEPILFCHDSDRFKELTFHRPWYTVLFQSNDAFAVKIQNAMLMDLRSQERPPPELSNLMPDADPDQILGLLANDEGQLGGYEQIFSE</sequence>
<dbReference type="EMBL" id="CAUYUJ010018826">
    <property type="protein sequence ID" value="CAK0886603.1"/>
    <property type="molecule type" value="Genomic_DNA"/>
</dbReference>
<reference evidence="2" key="1">
    <citation type="submission" date="2023-10" db="EMBL/GenBank/DDBJ databases">
        <authorList>
            <person name="Chen Y."/>
            <person name="Shah S."/>
            <person name="Dougan E. K."/>
            <person name="Thang M."/>
            <person name="Chan C."/>
        </authorList>
    </citation>
    <scope>NUCLEOTIDE SEQUENCE [LARGE SCALE GENOMIC DNA]</scope>
</reference>
<organism evidence="2 3">
    <name type="scientific">Prorocentrum cordatum</name>
    <dbReference type="NCBI Taxonomy" id="2364126"/>
    <lineage>
        <taxon>Eukaryota</taxon>
        <taxon>Sar</taxon>
        <taxon>Alveolata</taxon>
        <taxon>Dinophyceae</taxon>
        <taxon>Prorocentrales</taxon>
        <taxon>Prorocentraceae</taxon>
        <taxon>Prorocentrum</taxon>
    </lineage>
</organism>
<keyword evidence="1" id="KW-1133">Transmembrane helix</keyword>
<feature type="transmembrane region" description="Helical" evidence="1">
    <location>
        <begin position="92"/>
        <end position="116"/>
    </location>
</feature>
<accession>A0ABN9WNK6</accession>